<evidence type="ECO:0000313" key="2">
    <source>
        <dbReference type="EMBL" id="KJY30162.1"/>
    </source>
</evidence>
<gene>
    <name evidence="2" type="ORF">VR44_21080</name>
</gene>
<dbReference type="RefSeq" id="WP_045949112.1">
    <property type="nucleotide sequence ID" value="NZ_JZWV01000585.1"/>
</dbReference>
<evidence type="ECO:0000313" key="3">
    <source>
        <dbReference type="Proteomes" id="UP000033551"/>
    </source>
</evidence>
<protein>
    <submittedName>
        <fullName evidence="2">Uncharacterized protein</fullName>
    </submittedName>
</protein>
<sequence length="66" mass="6906">MSTTPSLPRRKPGASGRTFEMQEPDPAAPGRALRARAAEGWERFVRRADIGARQEAGGAGGGDTAP</sequence>
<evidence type="ECO:0000256" key="1">
    <source>
        <dbReference type="SAM" id="MobiDB-lite"/>
    </source>
</evidence>
<accession>A0A0F4J709</accession>
<name>A0A0F4J709_9ACTN</name>
<reference evidence="2 3" key="1">
    <citation type="submission" date="2015-02" db="EMBL/GenBank/DDBJ databases">
        <authorList>
            <person name="Ju K.-S."/>
            <person name="Doroghazi J.R."/>
            <person name="Metcalf W."/>
        </authorList>
    </citation>
    <scope>NUCLEOTIDE SEQUENCE [LARGE SCALE GENOMIC DNA]</scope>
    <source>
        <strain evidence="2 3">NRRL ISP-5550</strain>
    </source>
</reference>
<dbReference type="EMBL" id="JZWV01000585">
    <property type="protein sequence ID" value="KJY30162.1"/>
    <property type="molecule type" value="Genomic_DNA"/>
</dbReference>
<feature type="region of interest" description="Disordered" evidence="1">
    <location>
        <begin position="1"/>
        <end position="33"/>
    </location>
</feature>
<dbReference type="PATRIC" id="fig|68223.7.peg.8895"/>
<dbReference type="AlphaFoldDB" id="A0A0F4J709"/>
<comment type="caution">
    <text evidence="2">The sequence shown here is derived from an EMBL/GenBank/DDBJ whole genome shotgun (WGS) entry which is preliminary data.</text>
</comment>
<organism evidence="2 3">
    <name type="scientific">Streptomyces katrae</name>
    <dbReference type="NCBI Taxonomy" id="68223"/>
    <lineage>
        <taxon>Bacteria</taxon>
        <taxon>Bacillati</taxon>
        <taxon>Actinomycetota</taxon>
        <taxon>Actinomycetes</taxon>
        <taxon>Kitasatosporales</taxon>
        <taxon>Streptomycetaceae</taxon>
        <taxon>Streptomyces</taxon>
    </lineage>
</organism>
<proteinExistence type="predicted"/>
<dbReference type="Proteomes" id="UP000033551">
    <property type="component" value="Unassembled WGS sequence"/>
</dbReference>
<keyword evidence="3" id="KW-1185">Reference proteome</keyword>